<dbReference type="EMBL" id="CAJOBG010113035">
    <property type="protein sequence ID" value="CAF4747922.1"/>
    <property type="molecule type" value="Genomic_DNA"/>
</dbReference>
<name>A0A821HQS2_9BILA</name>
<evidence type="ECO:0000313" key="1">
    <source>
        <dbReference type="EMBL" id="CAF4689901.1"/>
    </source>
</evidence>
<feature type="non-terminal residue" evidence="1">
    <location>
        <position position="1"/>
    </location>
</feature>
<sequence>VPDIVVPITEAVVPGKDIHVTQLLIGPLVVFDVDDK</sequence>
<reference evidence="1" key="1">
    <citation type="submission" date="2021-02" db="EMBL/GenBank/DDBJ databases">
        <authorList>
            <person name="Nowell W R."/>
        </authorList>
    </citation>
    <scope>NUCLEOTIDE SEQUENCE</scope>
</reference>
<comment type="caution">
    <text evidence="1">The sequence shown here is derived from an EMBL/GenBank/DDBJ whole genome shotgun (WGS) entry which is preliminary data.</text>
</comment>
<evidence type="ECO:0000313" key="2">
    <source>
        <dbReference type="EMBL" id="CAF4747922.1"/>
    </source>
</evidence>
<keyword evidence="3" id="KW-1185">Reference proteome</keyword>
<organism evidence="1 3">
    <name type="scientific">Rotaria magnacalcarata</name>
    <dbReference type="NCBI Taxonomy" id="392030"/>
    <lineage>
        <taxon>Eukaryota</taxon>
        <taxon>Metazoa</taxon>
        <taxon>Spiralia</taxon>
        <taxon>Gnathifera</taxon>
        <taxon>Rotifera</taxon>
        <taxon>Eurotatoria</taxon>
        <taxon>Bdelloidea</taxon>
        <taxon>Philodinida</taxon>
        <taxon>Philodinidae</taxon>
        <taxon>Rotaria</taxon>
    </lineage>
</organism>
<dbReference type="Proteomes" id="UP000663866">
    <property type="component" value="Unassembled WGS sequence"/>
</dbReference>
<dbReference type="AlphaFoldDB" id="A0A821HQS2"/>
<dbReference type="EMBL" id="CAJOBG010097653">
    <property type="protein sequence ID" value="CAF4689901.1"/>
    <property type="molecule type" value="Genomic_DNA"/>
</dbReference>
<gene>
    <name evidence="1" type="ORF">OVN521_LOCUS48022</name>
    <name evidence="2" type="ORF">OVN521_LOCUS50046</name>
</gene>
<proteinExistence type="predicted"/>
<protein>
    <submittedName>
        <fullName evidence="1">Uncharacterized protein</fullName>
    </submittedName>
</protein>
<evidence type="ECO:0000313" key="3">
    <source>
        <dbReference type="Proteomes" id="UP000663866"/>
    </source>
</evidence>
<accession>A0A821HQS2</accession>